<evidence type="ECO:0000313" key="1">
    <source>
        <dbReference type="EMBL" id="KAH9782512.1"/>
    </source>
</evidence>
<keyword evidence="2" id="KW-1185">Reference proteome</keyword>
<accession>A0ACB8MAB1</accession>
<dbReference type="EMBL" id="CM039172">
    <property type="protein sequence ID" value="KAH9782512.1"/>
    <property type="molecule type" value="Genomic_DNA"/>
</dbReference>
<name>A0ACB8MAB1_CITSI</name>
<dbReference type="Proteomes" id="UP000829398">
    <property type="component" value="Chromosome 3"/>
</dbReference>
<comment type="caution">
    <text evidence="1">The sequence shown here is derived from an EMBL/GenBank/DDBJ whole genome shotgun (WGS) entry which is preliminary data.</text>
</comment>
<protein>
    <submittedName>
        <fullName evidence="1">Disease resistance protein</fullName>
    </submittedName>
</protein>
<gene>
    <name evidence="1" type="ORF">KPL71_008931</name>
</gene>
<sequence length="1404" mass="157460">MAELLLSAFLDVLFDRLASRDLFNFVRQIQGGVSSELKNWERKLKMIQAVLSDAEEKQLTDESVKMWLDDLQDLAYDAEDILDEFATQALERKLMVEDPDQPGSSTGSKVRKMVPAACFSCFSPISTIKFNSSMRTKIKDITSRMEDLCKQRIELGLQLTPGAGGTSSATAAQRRPPSSSVQTERAVYGRDDDKAKILAMVLSDEPSVANFRVIPIVGMAGVGKTTLAREVYNDRAVEDFKFDIKAWVCVSDNFDVLGISRALLESITCRPCDLKALNDVQIELKKAVNGKKFLLVLDDVWNENYNSWATLKAPFIAGAPNSKIIVTTRNSHVASTMGPIQHYNLKALSNEDCWSVFIMHAFDDRDINAHQISELFRNKVVEKCGGLPLAAATLGGLLRSRRQDAWDELLNSNILANLPQQSDVHPVLRLSYHYLPSYLKRCFAYCAIFPKDYEFTEGELVFLWMAEGIIQQSSKGKELEDWGSECFHDLVSRSIFQPSSSDNSKFVLHDLVHDLAQLVSGEIIFKLEEANTPSRRFERVRHYSYSQGWCDGKNKFELLYEVQHLRTFLPLNRRFYVGPYYMPAAVLYDLLPKFKNLRVLSLEQYCVIELPHSFADLRLLRCLNLAGTSIKSLPKSTSSLLNLEILILKDCSRLIKLPAKMRKLINLSHLDIEGANLLQEMPWGMKELKNLRKLSNFIVGKGGAASGLKDLKNLKFLRGELCISGLENVHDSQDAREAMLCEKQNLKALSLEWGSQFDNSRDEALEENVLDMLQPQKDLKELSIRHYGGVRFPSWVANPSFSTMEVLTLKNCENCTSLPTLGLLSSLKHLVVNGLKKLKSIGVEFYGESCSNPFQSLVTLCFEDLPEWEHWDTKFDKNGVVAGFSSLCELSIVECPKFSGKLPECLPSLEKLVVSKCGELVVSFSSFPKLCKLEIDGCKGLECSMSPVDDKSVDCMTISNSSFEIYGCKGMMYNDCPAANSVTISNLLEFGKFLKQGFQQVETLWISDSDQIESWLETKKPLPEQGLHVITLSEEVSIEESVISFVSFPEINFFLKNLQSLRIGKARTIKSLPQEIVGNNSHLESLYISNCDSLTFIARSKLSSSLKSLEILDCENLQHLVDGEEDDPSSSSSSGMLKCLKIIRCPELTSLSSGIQLLEALEYLDIDNCPKLGSVPDSLYNLDCLQRIEISDCPSLVSLGERGLPESILIVGICRCEKLEALPNDMHKLNSLRHLSIWDCPSIVSFPEGGFPTNLTSLFIGGDVKVLYKALIQWGLHRLTSLRRLWIIEGCHEAECFPDEEMGMMLPSSLTHLEFSGLSELRYLSSMAFQSLTSLEHLEIYNCPNLTSFPEVGLPSSLLGLLIAGCPKLKKECKRGKGKEWSKIANIPMVLIDRKFIHDPDSEE</sequence>
<proteinExistence type="predicted"/>
<reference evidence="2" key="1">
    <citation type="journal article" date="2023" name="Hortic. Res.">
        <title>A chromosome-level phased genome enabling allele-level studies in sweet orange: a case study on citrus Huanglongbing tolerance.</title>
        <authorList>
            <person name="Wu B."/>
            <person name="Yu Q."/>
            <person name="Deng Z."/>
            <person name="Duan Y."/>
            <person name="Luo F."/>
            <person name="Gmitter F. Jr."/>
        </authorList>
    </citation>
    <scope>NUCLEOTIDE SEQUENCE [LARGE SCALE GENOMIC DNA]</scope>
    <source>
        <strain evidence="2">cv. Valencia</strain>
    </source>
</reference>
<evidence type="ECO:0000313" key="2">
    <source>
        <dbReference type="Proteomes" id="UP000829398"/>
    </source>
</evidence>
<organism evidence="1 2">
    <name type="scientific">Citrus sinensis</name>
    <name type="common">Sweet orange</name>
    <name type="synonym">Citrus aurantium var. sinensis</name>
    <dbReference type="NCBI Taxonomy" id="2711"/>
    <lineage>
        <taxon>Eukaryota</taxon>
        <taxon>Viridiplantae</taxon>
        <taxon>Streptophyta</taxon>
        <taxon>Embryophyta</taxon>
        <taxon>Tracheophyta</taxon>
        <taxon>Spermatophyta</taxon>
        <taxon>Magnoliopsida</taxon>
        <taxon>eudicotyledons</taxon>
        <taxon>Gunneridae</taxon>
        <taxon>Pentapetalae</taxon>
        <taxon>rosids</taxon>
        <taxon>malvids</taxon>
        <taxon>Sapindales</taxon>
        <taxon>Rutaceae</taxon>
        <taxon>Aurantioideae</taxon>
        <taxon>Citrus</taxon>
    </lineage>
</organism>